<evidence type="ECO:0000313" key="3">
    <source>
        <dbReference type="EMBL" id="CAF1412936.1"/>
    </source>
</evidence>
<dbReference type="EMBL" id="CAJNOG010001133">
    <property type="protein sequence ID" value="CAF1412616.1"/>
    <property type="molecule type" value="Genomic_DNA"/>
</dbReference>
<sequence>MAFNLPKYIRDPNAPPKYLTGKSRSNWIRNARREQQNYLYGQQFPIFHIPSTYYEIHHIHRFTSPDTLTFLIEHINKCRRFSIDTESDCNTNEIALIQINSIPQTLPSLVILVELNHLPQFDTPLFEQICLLFKLMFNSLNTLYGWGDLVVELEKAISFHIFSFPLACKCINLQDDFKVWIERNPPPCEECGSDNNDILYRCECNWLPHVGTNETWSIQSALRFTCRLFLDKSYTRSRWSKMLDPKYSTISSTKLKALLRYASYDTLGVTYFTQPVTRN</sequence>
<dbReference type="Proteomes" id="UP000663844">
    <property type="component" value="Unassembled WGS sequence"/>
</dbReference>
<dbReference type="EMBL" id="CAJOAY010002859">
    <property type="protein sequence ID" value="CAF3985105.1"/>
    <property type="molecule type" value="Genomic_DNA"/>
</dbReference>
<dbReference type="Proteomes" id="UP000663891">
    <property type="component" value="Unassembled WGS sequence"/>
</dbReference>
<dbReference type="EMBL" id="CAJNON010000985">
    <property type="protein sequence ID" value="CAF1412936.1"/>
    <property type="molecule type" value="Genomic_DNA"/>
</dbReference>
<dbReference type="AlphaFoldDB" id="A0A815LTC4"/>
<evidence type="ECO:0000313" key="6">
    <source>
        <dbReference type="EMBL" id="CAF3985105.1"/>
    </source>
</evidence>
<gene>
    <name evidence="1" type="ORF">IZO911_LOCUS38263</name>
    <name evidence="2" type="ORF">JYZ213_LOCUS38482</name>
    <name evidence="5" type="ORF">KXQ929_LOCUS25721</name>
    <name evidence="6" type="ORF">OKA104_LOCUS28889</name>
    <name evidence="4" type="ORF">OXD698_LOCUS26617</name>
    <name evidence="3" type="ORF">VCS650_LOCUS37228</name>
</gene>
<protein>
    <submittedName>
        <fullName evidence="3">Uncharacterized protein</fullName>
    </submittedName>
</protein>
<dbReference type="EMBL" id="CAJOBB010002255">
    <property type="protein sequence ID" value="CAF3952939.1"/>
    <property type="molecule type" value="Genomic_DNA"/>
</dbReference>
<name>A0A815LTC4_9BILA</name>
<evidence type="ECO:0000313" key="4">
    <source>
        <dbReference type="EMBL" id="CAF3949760.1"/>
    </source>
</evidence>
<evidence type="ECO:0000313" key="5">
    <source>
        <dbReference type="EMBL" id="CAF3952939.1"/>
    </source>
</evidence>
<dbReference type="OrthoDB" id="10065391at2759"/>
<dbReference type="EMBL" id="CAJNOE010001040">
    <property type="protein sequence ID" value="CAF1378364.1"/>
    <property type="molecule type" value="Genomic_DNA"/>
</dbReference>
<evidence type="ECO:0000313" key="2">
    <source>
        <dbReference type="EMBL" id="CAF1412616.1"/>
    </source>
</evidence>
<dbReference type="EMBL" id="CAJOAZ010002671">
    <property type="protein sequence ID" value="CAF3949760.1"/>
    <property type="molecule type" value="Genomic_DNA"/>
</dbReference>
<dbReference type="Proteomes" id="UP000663860">
    <property type="component" value="Unassembled WGS sequence"/>
</dbReference>
<dbReference type="Proteomes" id="UP000663881">
    <property type="component" value="Unassembled WGS sequence"/>
</dbReference>
<reference evidence="3" key="1">
    <citation type="submission" date="2021-02" db="EMBL/GenBank/DDBJ databases">
        <authorList>
            <person name="Nowell W R."/>
        </authorList>
    </citation>
    <scope>NUCLEOTIDE SEQUENCE</scope>
</reference>
<evidence type="ECO:0000313" key="1">
    <source>
        <dbReference type="EMBL" id="CAF1378364.1"/>
    </source>
</evidence>
<proteinExistence type="predicted"/>
<dbReference type="Proteomes" id="UP000663845">
    <property type="component" value="Unassembled WGS sequence"/>
</dbReference>
<dbReference type="Proteomes" id="UP000663868">
    <property type="component" value="Unassembled WGS sequence"/>
</dbReference>
<organism evidence="3 7">
    <name type="scientific">Adineta steineri</name>
    <dbReference type="NCBI Taxonomy" id="433720"/>
    <lineage>
        <taxon>Eukaryota</taxon>
        <taxon>Metazoa</taxon>
        <taxon>Spiralia</taxon>
        <taxon>Gnathifera</taxon>
        <taxon>Rotifera</taxon>
        <taxon>Eurotatoria</taxon>
        <taxon>Bdelloidea</taxon>
        <taxon>Adinetida</taxon>
        <taxon>Adinetidae</taxon>
        <taxon>Adineta</taxon>
    </lineage>
</organism>
<evidence type="ECO:0000313" key="7">
    <source>
        <dbReference type="Proteomes" id="UP000663891"/>
    </source>
</evidence>
<accession>A0A815LTC4</accession>
<comment type="caution">
    <text evidence="3">The sequence shown here is derived from an EMBL/GenBank/DDBJ whole genome shotgun (WGS) entry which is preliminary data.</text>
</comment>